<dbReference type="OrthoDB" id="2989139at2759"/>
<evidence type="ECO:0000256" key="1">
    <source>
        <dbReference type="SAM" id="Coils"/>
    </source>
</evidence>
<evidence type="ECO:0000313" key="2">
    <source>
        <dbReference type="EMBL" id="KIJ99542.1"/>
    </source>
</evidence>
<keyword evidence="1" id="KW-0175">Coiled coil</keyword>
<dbReference type="SUPFAM" id="SSF52047">
    <property type="entry name" value="RNI-like"/>
    <property type="match status" value="1"/>
</dbReference>
<evidence type="ECO:0000313" key="3">
    <source>
        <dbReference type="Proteomes" id="UP000054477"/>
    </source>
</evidence>
<dbReference type="EMBL" id="KN838645">
    <property type="protein sequence ID" value="KIJ99542.1"/>
    <property type="molecule type" value="Genomic_DNA"/>
</dbReference>
<evidence type="ECO:0008006" key="4">
    <source>
        <dbReference type="Google" id="ProtNLM"/>
    </source>
</evidence>
<sequence length="501" mass="57045">MSTVHSDDLSRERKLRELAERKKKLQLERDELDYKIIQIQAEYGALYNNTAPILNLPIEIMCRMFELAHHASFTEGIPENPLIEVTISHVCREWRSVALSFQSLWSNFRYNVDELPKRIPIDRLVAYLERSGSCLLDLHFAFSEYALGEGSQSLFNSMLENTISHVDRWRRFSLFADVDAPMLDFSDRLRQLKAANLEYFTMCPSSSEPGTPGFDGMAPSVFLGGAPKLFYVRLDGTSFRNYSPPFSNVTVLRLEDEIFQPDVWNFWSFALFLEILALPSLSGLSIVGEHFMEPDLPHSSQITMNNLKHLRYGGDHSLVGHFLPFLVAPLLETLIIKGTTLPPIPSPVPKFMRPFSNLHSLELIECTYYDAGFINSLVTLTPHVTHLTIVDDSGGENMLQCVTRPFLENGTRSWPKVKFLTSSRLDDHPILPYIDFARMIGNPKLTICTDTGEWAFDDPESYQSLNAICVLHDELPDKPKIVSWPPGVDVPAEQDFFTIEY</sequence>
<name>A0A0C9XUG5_9AGAR</name>
<protein>
    <recommendedName>
        <fullName evidence="4">F-box domain-containing protein</fullName>
    </recommendedName>
</protein>
<dbReference type="STRING" id="1095629.A0A0C9XUG5"/>
<organism evidence="2 3">
    <name type="scientific">Laccaria amethystina LaAM-08-1</name>
    <dbReference type="NCBI Taxonomy" id="1095629"/>
    <lineage>
        <taxon>Eukaryota</taxon>
        <taxon>Fungi</taxon>
        <taxon>Dikarya</taxon>
        <taxon>Basidiomycota</taxon>
        <taxon>Agaricomycotina</taxon>
        <taxon>Agaricomycetes</taxon>
        <taxon>Agaricomycetidae</taxon>
        <taxon>Agaricales</taxon>
        <taxon>Agaricineae</taxon>
        <taxon>Hydnangiaceae</taxon>
        <taxon>Laccaria</taxon>
    </lineage>
</organism>
<reference evidence="2 3" key="1">
    <citation type="submission" date="2014-04" db="EMBL/GenBank/DDBJ databases">
        <authorList>
            <consortium name="DOE Joint Genome Institute"/>
            <person name="Kuo A."/>
            <person name="Kohler A."/>
            <person name="Nagy L.G."/>
            <person name="Floudas D."/>
            <person name="Copeland A."/>
            <person name="Barry K.W."/>
            <person name="Cichocki N."/>
            <person name="Veneault-Fourrey C."/>
            <person name="LaButti K."/>
            <person name="Lindquist E.A."/>
            <person name="Lipzen A."/>
            <person name="Lundell T."/>
            <person name="Morin E."/>
            <person name="Murat C."/>
            <person name="Sun H."/>
            <person name="Tunlid A."/>
            <person name="Henrissat B."/>
            <person name="Grigoriev I.V."/>
            <person name="Hibbett D.S."/>
            <person name="Martin F."/>
            <person name="Nordberg H.P."/>
            <person name="Cantor M.N."/>
            <person name="Hua S.X."/>
        </authorList>
    </citation>
    <scope>NUCLEOTIDE SEQUENCE [LARGE SCALE GENOMIC DNA]</scope>
    <source>
        <strain evidence="2 3">LaAM-08-1</strain>
    </source>
</reference>
<gene>
    <name evidence="2" type="ORF">K443DRAFT_679893</name>
</gene>
<accession>A0A0C9XUG5</accession>
<dbReference type="HOGENOM" id="CLU_020999_4_0_1"/>
<keyword evidence="3" id="KW-1185">Reference proteome</keyword>
<dbReference type="AlphaFoldDB" id="A0A0C9XUG5"/>
<proteinExistence type="predicted"/>
<dbReference type="Proteomes" id="UP000054477">
    <property type="component" value="Unassembled WGS sequence"/>
</dbReference>
<feature type="coiled-coil region" evidence="1">
    <location>
        <begin position="11"/>
        <end position="42"/>
    </location>
</feature>
<reference evidence="3" key="2">
    <citation type="submission" date="2015-01" db="EMBL/GenBank/DDBJ databases">
        <title>Evolutionary Origins and Diversification of the Mycorrhizal Mutualists.</title>
        <authorList>
            <consortium name="DOE Joint Genome Institute"/>
            <consortium name="Mycorrhizal Genomics Consortium"/>
            <person name="Kohler A."/>
            <person name="Kuo A."/>
            <person name="Nagy L.G."/>
            <person name="Floudas D."/>
            <person name="Copeland A."/>
            <person name="Barry K.W."/>
            <person name="Cichocki N."/>
            <person name="Veneault-Fourrey C."/>
            <person name="LaButti K."/>
            <person name="Lindquist E.A."/>
            <person name="Lipzen A."/>
            <person name="Lundell T."/>
            <person name="Morin E."/>
            <person name="Murat C."/>
            <person name="Riley R."/>
            <person name="Ohm R."/>
            <person name="Sun H."/>
            <person name="Tunlid A."/>
            <person name="Henrissat B."/>
            <person name="Grigoriev I.V."/>
            <person name="Hibbett D.S."/>
            <person name="Martin F."/>
        </authorList>
    </citation>
    <scope>NUCLEOTIDE SEQUENCE [LARGE SCALE GENOMIC DNA]</scope>
    <source>
        <strain evidence="3">LaAM-08-1</strain>
    </source>
</reference>